<comment type="caution">
    <text evidence="2">The sequence shown here is derived from an EMBL/GenBank/DDBJ whole genome shotgun (WGS) entry which is preliminary data.</text>
</comment>
<organism evidence="2 3">
    <name type="scientific">Paenibacillus sabuli</name>
    <dbReference type="NCBI Taxonomy" id="2772509"/>
    <lineage>
        <taxon>Bacteria</taxon>
        <taxon>Bacillati</taxon>
        <taxon>Bacillota</taxon>
        <taxon>Bacilli</taxon>
        <taxon>Bacillales</taxon>
        <taxon>Paenibacillaceae</taxon>
        <taxon>Paenibacillus</taxon>
    </lineage>
</organism>
<dbReference type="AlphaFoldDB" id="A0A927GQ02"/>
<dbReference type="Gene3D" id="3.10.180.10">
    <property type="entry name" value="2,3-Dihydroxybiphenyl 1,2-Dioxygenase, domain 1"/>
    <property type="match status" value="1"/>
</dbReference>
<gene>
    <name evidence="2" type="ORF">IDH44_01525</name>
</gene>
<sequence length="116" mass="13600">MNIKETGFILFLENYEENLSFYTEKLGLNVRERKDGMSKLDFGGSYLMIENNGVLNLNEKNRAQNPTVIRIEVQNFDETINELEKRKVNIEVRKFNWGKIGVIIDPEGNRIEIKDF</sequence>
<dbReference type="InterPro" id="IPR037523">
    <property type="entry name" value="VOC_core"/>
</dbReference>
<dbReference type="InterPro" id="IPR004360">
    <property type="entry name" value="Glyas_Fos-R_dOase_dom"/>
</dbReference>
<keyword evidence="3" id="KW-1185">Reference proteome</keyword>
<reference evidence="2" key="1">
    <citation type="submission" date="2020-09" db="EMBL/GenBank/DDBJ databases">
        <title>A novel bacterium of genus Paenibacillus, isolated from South China Sea.</title>
        <authorList>
            <person name="Huang H."/>
            <person name="Mo K."/>
            <person name="Hu Y."/>
        </authorList>
    </citation>
    <scope>NUCLEOTIDE SEQUENCE</scope>
    <source>
        <strain evidence="2">IB182496</strain>
    </source>
</reference>
<dbReference type="EMBL" id="JACXIZ010000006">
    <property type="protein sequence ID" value="MBD2843858.1"/>
    <property type="molecule type" value="Genomic_DNA"/>
</dbReference>
<dbReference type="Proteomes" id="UP000621560">
    <property type="component" value="Unassembled WGS sequence"/>
</dbReference>
<dbReference type="SUPFAM" id="SSF54593">
    <property type="entry name" value="Glyoxalase/Bleomycin resistance protein/Dihydroxybiphenyl dioxygenase"/>
    <property type="match status" value="1"/>
</dbReference>
<evidence type="ECO:0000259" key="1">
    <source>
        <dbReference type="PROSITE" id="PS51819"/>
    </source>
</evidence>
<dbReference type="PROSITE" id="PS51819">
    <property type="entry name" value="VOC"/>
    <property type="match status" value="1"/>
</dbReference>
<dbReference type="InterPro" id="IPR029068">
    <property type="entry name" value="Glyas_Bleomycin-R_OHBP_Dase"/>
</dbReference>
<dbReference type="RefSeq" id="WP_190914021.1">
    <property type="nucleotide sequence ID" value="NZ_JACXIZ010000006.1"/>
</dbReference>
<evidence type="ECO:0000313" key="2">
    <source>
        <dbReference type="EMBL" id="MBD2843858.1"/>
    </source>
</evidence>
<proteinExistence type="predicted"/>
<name>A0A927GQ02_9BACL</name>
<accession>A0A927GQ02</accession>
<protein>
    <submittedName>
        <fullName evidence="2">VOC family protein</fullName>
    </submittedName>
</protein>
<dbReference type="Pfam" id="PF00903">
    <property type="entry name" value="Glyoxalase"/>
    <property type="match status" value="1"/>
</dbReference>
<evidence type="ECO:0000313" key="3">
    <source>
        <dbReference type="Proteomes" id="UP000621560"/>
    </source>
</evidence>
<feature type="domain" description="VOC" evidence="1">
    <location>
        <begin position="4"/>
        <end position="116"/>
    </location>
</feature>